<name>A0A439D6C1_9PEZI</name>
<dbReference type="PANTHER" id="PTHR48081">
    <property type="entry name" value="AB HYDROLASE SUPERFAMILY PROTEIN C4A8.06C"/>
    <property type="match status" value="1"/>
</dbReference>
<organism evidence="3 4">
    <name type="scientific">Xylaria grammica</name>
    <dbReference type="NCBI Taxonomy" id="363999"/>
    <lineage>
        <taxon>Eukaryota</taxon>
        <taxon>Fungi</taxon>
        <taxon>Dikarya</taxon>
        <taxon>Ascomycota</taxon>
        <taxon>Pezizomycotina</taxon>
        <taxon>Sordariomycetes</taxon>
        <taxon>Xylariomycetidae</taxon>
        <taxon>Xylariales</taxon>
        <taxon>Xylariaceae</taxon>
        <taxon>Xylaria</taxon>
    </lineage>
</organism>
<accession>A0A439D6C1</accession>
<dbReference type="STRING" id="363999.A0A439D6C1"/>
<comment type="caution">
    <text evidence="3">The sequence shown here is derived from an EMBL/GenBank/DDBJ whole genome shotgun (WGS) entry which is preliminary data.</text>
</comment>
<dbReference type="InterPro" id="IPR049492">
    <property type="entry name" value="BD-FAE-like_dom"/>
</dbReference>
<reference evidence="3 4" key="1">
    <citation type="submission" date="2018-12" db="EMBL/GenBank/DDBJ databases">
        <title>Draft genome sequence of Xylaria grammica IHI A82.</title>
        <authorList>
            <person name="Buettner E."/>
            <person name="Kellner H."/>
        </authorList>
    </citation>
    <scope>NUCLEOTIDE SEQUENCE [LARGE SCALE GENOMIC DNA]</scope>
    <source>
        <strain evidence="3 4">IHI A82</strain>
    </source>
</reference>
<sequence length="313" mass="34101">MDKLPGFGRGIDEVLVPTFAAYEDLLKAKEADIRSARRETHSYGPDPRHVLDVYFPDHQPSTAKTVLVFLHGGGFYAGARVNDKYAGGLIFGNLGRFFTSKFGVTVIVPDYRLLAHGAKYPSGGEDVKLVADWVKGSLATRDGYESINLVLLGNSAGGVHVTTFLFDPVFEAARDELIAPEAGGAGVQLRGAICLGTPFHWGDAHDEAIRAYLGEETVFENSPVGKLQSVIQQGSISRLPKVKILVMISELDPEFLLETAEEFKQIWQDGDIETQILEGHNHISPQLALSTGIEREEAWGVQVAEFLSSCTSN</sequence>
<protein>
    <recommendedName>
        <fullName evidence="2">BD-FAE-like domain-containing protein</fullName>
    </recommendedName>
</protein>
<evidence type="ECO:0000313" key="4">
    <source>
        <dbReference type="Proteomes" id="UP000286045"/>
    </source>
</evidence>
<keyword evidence="1" id="KW-0378">Hydrolase</keyword>
<dbReference type="InterPro" id="IPR029058">
    <property type="entry name" value="AB_hydrolase_fold"/>
</dbReference>
<proteinExistence type="predicted"/>
<dbReference type="GO" id="GO:0016787">
    <property type="term" value="F:hydrolase activity"/>
    <property type="evidence" value="ECO:0007669"/>
    <property type="project" value="UniProtKB-KW"/>
</dbReference>
<evidence type="ECO:0000259" key="2">
    <source>
        <dbReference type="Pfam" id="PF20434"/>
    </source>
</evidence>
<dbReference type="Proteomes" id="UP000286045">
    <property type="component" value="Unassembled WGS sequence"/>
</dbReference>
<dbReference type="SUPFAM" id="SSF53474">
    <property type="entry name" value="alpha/beta-Hydrolases"/>
    <property type="match status" value="1"/>
</dbReference>
<evidence type="ECO:0000256" key="1">
    <source>
        <dbReference type="ARBA" id="ARBA00022801"/>
    </source>
</evidence>
<dbReference type="InterPro" id="IPR050300">
    <property type="entry name" value="GDXG_lipolytic_enzyme"/>
</dbReference>
<dbReference type="Pfam" id="PF20434">
    <property type="entry name" value="BD-FAE"/>
    <property type="match status" value="1"/>
</dbReference>
<gene>
    <name evidence="3" type="ORF">EKO27_g5169</name>
</gene>
<feature type="domain" description="BD-FAE-like" evidence="2">
    <location>
        <begin position="51"/>
        <end position="158"/>
    </location>
</feature>
<dbReference type="Gene3D" id="3.40.50.1820">
    <property type="entry name" value="alpha/beta hydrolase"/>
    <property type="match status" value="1"/>
</dbReference>
<dbReference type="EMBL" id="RYZI01000133">
    <property type="protein sequence ID" value="RWA09948.1"/>
    <property type="molecule type" value="Genomic_DNA"/>
</dbReference>
<dbReference type="AlphaFoldDB" id="A0A439D6C1"/>
<dbReference type="PANTHER" id="PTHR48081:SF33">
    <property type="entry name" value="KYNURENINE FORMAMIDASE"/>
    <property type="match status" value="1"/>
</dbReference>
<evidence type="ECO:0000313" key="3">
    <source>
        <dbReference type="EMBL" id="RWA09948.1"/>
    </source>
</evidence>
<keyword evidence="4" id="KW-1185">Reference proteome</keyword>